<sequence length="245" mass="27938">MDIQQTNANDLAEQFIGHSIKDELEINPQFALVVHGNASCTRSYITRHDVVNGSLGIAQHLSTSDLIESLNNVSIKPQSKHDPQLKGFLASNVLLKNSNTIMWHIPRQNRTIYMTDTAHKLRLPPLLFSYSTNGSKLSVYALPFNKRPELNTKLYRSPFYNIYEDCRVCLGSMKMPKELNADTIKQVEDEFFNSRFTHSNCKQVLRKKQNVKAFYAKKEKADDKILVSELQPLGITLNELINKLA</sequence>
<evidence type="ECO:0000313" key="1">
    <source>
        <dbReference type="EMBL" id="GIU41002.1"/>
    </source>
</evidence>
<dbReference type="Proteomes" id="UP000773469">
    <property type="component" value="Unassembled WGS sequence"/>
</dbReference>
<protein>
    <recommendedName>
        <fullName evidence="3">PRTRC system protein B</fullName>
    </recommendedName>
</protein>
<dbReference type="Pfam" id="PF14460">
    <property type="entry name" value="Prok-E2_D"/>
    <property type="match status" value="1"/>
</dbReference>
<keyword evidence="2" id="KW-1185">Reference proteome</keyword>
<accession>A0ABQ4P0I5</accession>
<evidence type="ECO:0000313" key="2">
    <source>
        <dbReference type="Proteomes" id="UP000773469"/>
    </source>
</evidence>
<comment type="caution">
    <text evidence="1">The sequence shown here is derived from an EMBL/GenBank/DDBJ whole genome shotgun (WGS) entry which is preliminary data.</text>
</comment>
<proteinExistence type="predicted"/>
<dbReference type="NCBIfam" id="TIGR03737">
    <property type="entry name" value="PRTRC_B"/>
    <property type="match status" value="1"/>
</dbReference>
<organism evidence="1 2">
    <name type="scientific">Shewanella colwelliana</name>
    <name type="common">Alteromonas colwelliana</name>
    <dbReference type="NCBI Taxonomy" id="23"/>
    <lineage>
        <taxon>Bacteria</taxon>
        <taxon>Pseudomonadati</taxon>
        <taxon>Pseudomonadota</taxon>
        <taxon>Gammaproteobacteria</taxon>
        <taxon>Alteromonadales</taxon>
        <taxon>Shewanellaceae</taxon>
        <taxon>Shewanella</taxon>
    </lineage>
</organism>
<dbReference type="InterPro" id="IPR022280">
    <property type="entry name" value="PRTRC_protein-B"/>
</dbReference>
<dbReference type="InterPro" id="IPR032787">
    <property type="entry name" value="Prok-E2_D"/>
</dbReference>
<evidence type="ECO:0008006" key="3">
    <source>
        <dbReference type="Google" id="ProtNLM"/>
    </source>
</evidence>
<name>A0ABQ4P0I5_SHECO</name>
<dbReference type="EMBL" id="BPEU01000013">
    <property type="protein sequence ID" value="GIU41002.1"/>
    <property type="molecule type" value="Genomic_DNA"/>
</dbReference>
<reference evidence="1 2" key="1">
    <citation type="submission" date="2021-05" db="EMBL/GenBank/DDBJ databases">
        <title>Molecular characterization for Shewanella algae harboring chromosomal blaOXA-55-like strains isolated from clinical and environment sample.</title>
        <authorList>
            <person name="Ohama Y."/>
            <person name="Aoki K."/>
            <person name="Harada S."/>
            <person name="Moriya K."/>
            <person name="Ishii Y."/>
            <person name="Tateda K."/>
        </authorList>
    </citation>
    <scope>NUCLEOTIDE SEQUENCE [LARGE SCALE GENOMIC DNA]</scope>
    <source>
        <strain evidence="1 2">MBTL60-118</strain>
    </source>
</reference>
<gene>
    <name evidence="1" type="ORF">TUM3794_20350</name>
</gene>
<dbReference type="RefSeq" id="WP_220756914.1">
    <property type="nucleotide sequence ID" value="NZ_BPEU01000013.1"/>
</dbReference>